<evidence type="ECO:0000259" key="1">
    <source>
        <dbReference type="Pfam" id="PF08277"/>
    </source>
</evidence>
<sequence>MITSNGSPQDYGIYSNLNFTFEECLDYCNEDERCMMIYEFGSTVCQVFEIGEVTSVKRNNDIGKRFGYKIADSKNPTCPGGDTVGGEGHYFGTNETSGRQIYQSYTIKMCPHERFKMFLRAEGPWCLVVMSSLTIAFFFTDPFLSENPIGFLWNPNQPDGTSNDCLVWRKNPDGSSGIDDVPNTVDNSTCFNEYMCGQPPT</sequence>
<evidence type="ECO:0000313" key="2">
    <source>
        <dbReference type="EMBL" id="UMM14809.1"/>
    </source>
</evidence>
<gene>
    <name evidence="2" type="ORF">L5515_002474</name>
</gene>
<dbReference type="AlphaFoldDB" id="A0AAE9E683"/>
<feature type="domain" description="PAN-3" evidence="1">
    <location>
        <begin position="1"/>
        <end position="64"/>
    </location>
</feature>
<dbReference type="InterPro" id="IPR006583">
    <property type="entry name" value="PAN-3_domain"/>
</dbReference>
<dbReference type="PANTHER" id="PTHR47629:SF11">
    <property type="entry name" value="PAN-3 DOMAIN-CONTAINING PROTEIN"/>
    <property type="match status" value="1"/>
</dbReference>
<accession>A0AAE9E683</accession>
<keyword evidence="3" id="KW-1185">Reference proteome</keyword>
<reference evidence="2 3" key="1">
    <citation type="submission" date="2022-04" db="EMBL/GenBank/DDBJ databases">
        <title>Chromosome-level reference genomes for two strains of Caenorhabditis briggsae: an improved platform for comparative genomics.</title>
        <authorList>
            <person name="Stevens L."/>
            <person name="Andersen E."/>
        </authorList>
    </citation>
    <scope>NUCLEOTIDE SEQUENCE [LARGE SCALE GENOMIC DNA]</scope>
    <source>
        <strain evidence="2">VX34</strain>
        <tissue evidence="2">Whole-organism</tissue>
    </source>
</reference>
<protein>
    <recommendedName>
        <fullName evidence="1">PAN-3 domain-containing protein</fullName>
    </recommendedName>
</protein>
<proteinExistence type="predicted"/>
<organism evidence="2 3">
    <name type="scientific">Caenorhabditis briggsae</name>
    <dbReference type="NCBI Taxonomy" id="6238"/>
    <lineage>
        <taxon>Eukaryota</taxon>
        <taxon>Metazoa</taxon>
        <taxon>Ecdysozoa</taxon>
        <taxon>Nematoda</taxon>
        <taxon>Chromadorea</taxon>
        <taxon>Rhabditida</taxon>
        <taxon>Rhabditina</taxon>
        <taxon>Rhabditomorpha</taxon>
        <taxon>Rhabditoidea</taxon>
        <taxon>Rhabditidae</taxon>
        <taxon>Peloderinae</taxon>
        <taxon>Caenorhabditis</taxon>
    </lineage>
</organism>
<dbReference type="Pfam" id="PF08277">
    <property type="entry name" value="PAN_3"/>
    <property type="match status" value="1"/>
</dbReference>
<dbReference type="PANTHER" id="PTHR47629">
    <property type="entry name" value="C-TYPE LECTIN-RELATED"/>
    <property type="match status" value="1"/>
</dbReference>
<evidence type="ECO:0000313" key="3">
    <source>
        <dbReference type="Proteomes" id="UP000829354"/>
    </source>
</evidence>
<name>A0AAE9E683_CAEBR</name>
<dbReference type="EMBL" id="CP092620">
    <property type="protein sequence ID" value="UMM14809.1"/>
    <property type="molecule type" value="Genomic_DNA"/>
</dbReference>
<dbReference type="Proteomes" id="UP000829354">
    <property type="component" value="Chromosome I"/>
</dbReference>